<keyword evidence="13 20" id="KW-0067">ATP-binding</keyword>
<dbReference type="OrthoDB" id="543442at2759"/>
<dbReference type="SUPFAM" id="SSF49899">
    <property type="entry name" value="Concanavalin A-like lectins/glucanases"/>
    <property type="match status" value="1"/>
</dbReference>
<comment type="catalytic activity">
    <reaction evidence="19">
        <text>L-seryl-[protein] + ATP = O-phospho-L-seryl-[protein] + ADP + H(+)</text>
        <dbReference type="Rhea" id="RHEA:17989"/>
        <dbReference type="Rhea" id="RHEA-COMP:9863"/>
        <dbReference type="Rhea" id="RHEA-COMP:11604"/>
        <dbReference type="ChEBI" id="CHEBI:15378"/>
        <dbReference type="ChEBI" id="CHEBI:29999"/>
        <dbReference type="ChEBI" id="CHEBI:30616"/>
        <dbReference type="ChEBI" id="CHEBI:83421"/>
        <dbReference type="ChEBI" id="CHEBI:456216"/>
        <dbReference type="EC" id="2.7.11.1"/>
    </reaction>
</comment>
<feature type="domain" description="Protein kinase" evidence="22">
    <location>
        <begin position="335"/>
        <end position="608"/>
    </location>
</feature>
<evidence type="ECO:0000256" key="8">
    <source>
        <dbReference type="ARBA" id="ARBA00022692"/>
    </source>
</evidence>
<evidence type="ECO:0000256" key="16">
    <source>
        <dbReference type="ARBA" id="ARBA00023170"/>
    </source>
</evidence>
<keyword evidence="16 23" id="KW-0675">Receptor</keyword>
<organism evidence="23 24">
    <name type="scientific">Turnera subulata</name>
    <dbReference type="NCBI Taxonomy" id="218843"/>
    <lineage>
        <taxon>Eukaryota</taxon>
        <taxon>Viridiplantae</taxon>
        <taxon>Streptophyta</taxon>
        <taxon>Embryophyta</taxon>
        <taxon>Tracheophyta</taxon>
        <taxon>Spermatophyta</taxon>
        <taxon>Magnoliopsida</taxon>
        <taxon>eudicotyledons</taxon>
        <taxon>Gunneridae</taxon>
        <taxon>Pentapetalae</taxon>
        <taxon>rosids</taxon>
        <taxon>fabids</taxon>
        <taxon>Malpighiales</taxon>
        <taxon>Passifloraceae</taxon>
        <taxon>Turnera</taxon>
    </lineage>
</organism>
<evidence type="ECO:0000256" key="10">
    <source>
        <dbReference type="ARBA" id="ARBA00022734"/>
    </source>
</evidence>
<dbReference type="InterPro" id="IPR013320">
    <property type="entry name" value="ConA-like_dom_sf"/>
</dbReference>
<dbReference type="Gene3D" id="3.30.200.20">
    <property type="entry name" value="Phosphorylase Kinase, domain 1"/>
    <property type="match status" value="1"/>
</dbReference>
<keyword evidence="11 20" id="KW-0547">Nucleotide-binding</keyword>
<keyword evidence="8 21" id="KW-0812">Transmembrane</keyword>
<reference evidence="23" key="2">
    <citation type="journal article" date="2023" name="Plants (Basel)">
        <title>Annotation of the Turnera subulata (Passifloraceae) Draft Genome Reveals the S-Locus Evolved after the Divergence of Turneroideae from Passifloroideae in a Stepwise Manner.</title>
        <authorList>
            <person name="Henning P.M."/>
            <person name="Roalson E.H."/>
            <person name="Mir W."/>
            <person name="McCubbin A.G."/>
            <person name="Shore J.S."/>
        </authorList>
    </citation>
    <scope>NUCLEOTIDE SEQUENCE</scope>
    <source>
        <strain evidence="23">F60SS</strain>
    </source>
</reference>
<reference evidence="23" key="1">
    <citation type="submission" date="2022-02" db="EMBL/GenBank/DDBJ databases">
        <authorList>
            <person name="Henning P.M."/>
            <person name="McCubbin A.G."/>
            <person name="Shore J.S."/>
        </authorList>
    </citation>
    <scope>NUCLEOTIDE SEQUENCE</scope>
    <source>
        <strain evidence="23">F60SS</strain>
        <tissue evidence="23">Leaves</tissue>
    </source>
</reference>
<protein>
    <recommendedName>
        <fullName evidence="5">non-specific serine/threonine protein kinase</fullName>
        <ecNumber evidence="5">2.7.11.1</ecNumber>
    </recommendedName>
</protein>
<evidence type="ECO:0000256" key="21">
    <source>
        <dbReference type="SAM" id="Phobius"/>
    </source>
</evidence>
<dbReference type="SMART" id="SM00220">
    <property type="entry name" value="S_TKc"/>
    <property type="match status" value="1"/>
</dbReference>
<dbReference type="PANTHER" id="PTHR27007">
    <property type="match status" value="1"/>
</dbReference>
<keyword evidence="15 21" id="KW-0472">Membrane</keyword>
<name>A0A9Q0IZV1_9ROSI</name>
<dbReference type="CDD" id="cd14066">
    <property type="entry name" value="STKc_IRAK"/>
    <property type="match status" value="1"/>
</dbReference>
<comment type="similarity">
    <text evidence="4">In the C-terminal section; belongs to the protein kinase superfamily. Ser/Thr protein kinase family.</text>
</comment>
<comment type="catalytic activity">
    <reaction evidence="18">
        <text>L-threonyl-[protein] + ATP = O-phospho-L-threonyl-[protein] + ADP + H(+)</text>
        <dbReference type="Rhea" id="RHEA:46608"/>
        <dbReference type="Rhea" id="RHEA-COMP:11060"/>
        <dbReference type="Rhea" id="RHEA-COMP:11605"/>
        <dbReference type="ChEBI" id="CHEBI:15378"/>
        <dbReference type="ChEBI" id="CHEBI:30013"/>
        <dbReference type="ChEBI" id="CHEBI:30616"/>
        <dbReference type="ChEBI" id="CHEBI:61977"/>
        <dbReference type="ChEBI" id="CHEBI:456216"/>
        <dbReference type="EC" id="2.7.11.1"/>
    </reaction>
</comment>
<evidence type="ECO:0000256" key="13">
    <source>
        <dbReference type="ARBA" id="ARBA00022840"/>
    </source>
</evidence>
<keyword evidence="9" id="KW-0732">Signal</keyword>
<evidence type="ECO:0000256" key="2">
    <source>
        <dbReference type="ARBA" id="ARBA00007606"/>
    </source>
</evidence>
<evidence type="ECO:0000256" key="15">
    <source>
        <dbReference type="ARBA" id="ARBA00023136"/>
    </source>
</evidence>
<dbReference type="InterPro" id="IPR008271">
    <property type="entry name" value="Ser/Thr_kinase_AS"/>
</dbReference>
<evidence type="ECO:0000256" key="19">
    <source>
        <dbReference type="ARBA" id="ARBA00048679"/>
    </source>
</evidence>
<feature type="binding site" evidence="20">
    <location>
        <position position="365"/>
    </location>
    <ligand>
        <name>ATP</name>
        <dbReference type="ChEBI" id="CHEBI:30616"/>
    </ligand>
</feature>
<keyword evidence="7" id="KW-0808">Transferase</keyword>
<evidence type="ECO:0000256" key="7">
    <source>
        <dbReference type="ARBA" id="ARBA00022679"/>
    </source>
</evidence>
<dbReference type="GO" id="GO:0004674">
    <property type="term" value="F:protein serine/threonine kinase activity"/>
    <property type="evidence" value="ECO:0007669"/>
    <property type="project" value="UniProtKB-KW"/>
</dbReference>
<dbReference type="AlphaFoldDB" id="A0A9Q0IZV1"/>
<evidence type="ECO:0000313" key="24">
    <source>
        <dbReference type="Proteomes" id="UP001141552"/>
    </source>
</evidence>
<evidence type="ECO:0000256" key="11">
    <source>
        <dbReference type="ARBA" id="ARBA00022741"/>
    </source>
</evidence>
<dbReference type="InterPro" id="IPR011009">
    <property type="entry name" value="Kinase-like_dom_sf"/>
</dbReference>
<evidence type="ECO:0000256" key="12">
    <source>
        <dbReference type="ARBA" id="ARBA00022777"/>
    </source>
</evidence>
<dbReference type="GO" id="GO:0016020">
    <property type="term" value="C:membrane"/>
    <property type="evidence" value="ECO:0007669"/>
    <property type="project" value="UniProtKB-SubCell"/>
</dbReference>
<dbReference type="Pfam" id="PF00139">
    <property type="entry name" value="Lectin_legB"/>
    <property type="match status" value="1"/>
</dbReference>
<evidence type="ECO:0000256" key="17">
    <source>
        <dbReference type="ARBA" id="ARBA00023180"/>
    </source>
</evidence>
<evidence type="ECO:0000256" key="14">
    <source>
        <dbReference type="ARBA" id="ARBA00022989"/>
    </source>
</evidence>
<evidence type="ECO:0000256" key="6">
    <source>
        <dbReference type="ARBA" id="ARBA00022527"/>
    </source>
</evidence>
<keyword evidence="10" id="KW-0430">Lectin</keyword>
<keyword evidence="6" id="KW-0723">Serine/threonine-protein kinase</keyword>
<dbReference type="EC" id="2.7.11.1" evidence="5"/>
<evidence type="ECO:0000256" key="20">
    <source>
        <dbReference type="PROSITE-ProRule" id="PRU10141"/>
    </source>
</evidence>
<dbReference type="GO" id="GO:0005524">
    <property type="term" value="F:ATP binding"/>
    <property type="evidence" value="ECO:0007669"/>
    <property type="project" value="UniProtKB-UniRule"/>
</dbReference>
<evidence type="ECO:0000256" key="18">
    <source>
        <dbReference type="ARBA" id="ARBA00047899"/>
    </source>
</evidence>
<evidence type="ECO:0000256" key="5">
    <source>
        <dbReference type="ARBA" id="ARBA00012513"/>
    </source>
</evidence>
<feature type="transmembrane region" description="Helical" evidence="21">
    <location>
        <begin position="277"/>
        <end position="301"/>
    </location>
</feature>
<gene>
    <name evidence="23" type="primary">LECRK41</name>
    <name evidence="23" type="ORF">Tsubulata_034472</name>
</gene>
<evidence type="ECO:0000256" key="1">
    <source>
        <dbReference type="ARBA" id="ARBA00004479"/>
    </source>
</evidence>
<evidence type="ECO:0000256" key="4">
    <source>
        <dbReference type="ARBA" id="ARBA00010217"/>
    </source>
</evidence>
<dbReference type="Proteomes" id="UP001141552">
    <property type="component" value="Unassembled WGS sequence"/>
</dbReference>
<comment type="similarity">
    <text evidence="2">Belongs to the leguminous lectin family.</text>
</comment>
<dbReference type="GO" id="GO:0030246">
    <property type="term" value="F:carbohydrate binding"/>
    <property type="evidence" value="ECO:0007669"/>
    <property type="project" value="UniProtKB-KW"/>
</dbReference>
<comment type="caution">
    <text evidence="23">The sequence shown here is derived from an EMBL/GenBank/DDBJ whole genome shotgun (WGS) entry which is preliminary data.</text>
</comment>
<dbReference type="FunFam" id="3.30.200.20:FF:000112">
    <property type="entry name" value="Lectin-domain containing receptor kinase A4.3"/>
    <property type="match status" value="1"/>
</dbReference>
<dbReference type="EMBL" id="JAKUCV010007497">
    <property type="protein sequence ID" value="KAJ4823243.1"/>
    <property type="molecule type" value="Genomic_DNA"/>
</dbReference>
<dbReference type="PROSITE" id="PS50011">
    <property type="entry name" value="PROTEIN_KINASE_DOM"/>
    <property type="match status" value="1"/>
</dbReference>
<comment type="subcellular location">
    <subcellularLocation>
        <location evidence="1">Membrane</location>
        <topology evidence="1">Single-pass type I membrane protein</topology>
    </subcellularLocation>
</comment>
<dbReference type="InterPro" id="IPR001220">
    <property type="entry name" value="Legume_lectin_dom"/>
</dbReference>
<dbReference type="Gene3D" id="2.60.120.200">
    <property type="match status" value="1"/>
</dbReference>
<dbReference type="InterPro" id="IPR000719">
    <property type="entry name" value="Prot_kinase_dom"/>
</dbReference>
<proteinExistence type="inferred from homology"/>
<dbReference type="InterPro" id="IPR050528">
    <property type="entry name" value="L-type_Lectin-RKs"/>
</dbReference>
<evidence type="ECO:0000256" key="3">
    <source>
        <dbReference type="ARBA" id="ARBA00008536"/>
    </source>
</evidence>
<dbReference type="SUPFAM" id="SSF56112">
    <property type="entry name" value="Protein kinase-like (PK-like)"/>
    <property type="match status" value="1"/>
</dbReference>
<dbReference type="PROSITE" id="PS00108">
    <property type="entry name" value="PROTEIN_KINASE_ST"/>
    <property type="match status" value="1"/>
</dbReference>
<evidence type="ECO:0000259" key="22">
    <source>
        <dbReference type="PROSITE" id="PS50011"/>
    </source>
</evidence>
<evidence type="ECO:0000313" key="23">
    <source>
        <dbReference type="EMBL" id="KAJ4823243.1"/>
    </source>
</evidence>
<keyword evidence="12 23" id="KW-0418">Kinase</keyword>
<keyword evidence="24" id="KW-1185">Reference proteome</keyword>
<dbReference type="Gene3D" id="1.10.510.10">
    <property type="entry name" value="Transferase(Phosphotransferase) domain 1"/>
    <property type="match status" value="1"/>
</dbReference>
<evidence type="ECO:0000256" key="9">
    <source>
        <dbReference type="ARBA" id="ARBA00022729"/>
    </source>
</evidence>
<dbReference type="CDD" id="cd06899">
    <property type="entry name" value="lectin_legume_LecRK_Arcelin_ConA"/>
    <property type="match status" value="1"/>
</dbReference>
<feature type="transmembrane region" description="Helical" evidence="21">
    <location>
        <begin position="226"/>
        <end position="245"/>
    </location>
</feature>
<sequence length="660" mass="72463">MLSLSISLASSFNLSFTYNGFPSSNLSLDGIAEITSNGLLKLTNDTKYQKGHAFYPNPITFKNSVNGTAFSFSTTFVFAIRPQFATVSGHGIAFVIAPTKIFPGAAAGPYLGLFNVANNGNQTNHIVAIELDTVYNTDFSDINDNHVGVDINGLRSETSAAAAYYADPGGRLTNLTLITGQPMQVWVEYDDKEKKLDVTLAPNNIGKPSLPLLSLSRDLSTILNPFMYVGFSSSVGSVLTSHYVLGWSFKMNGQAQALDLSKLPKLPRLGPKKKSKFLTIGLPVISVSLALVTVSGLIYFIRRKRKFAEVLEAWELDYGPHRFKFKHLYIATKGFRDRELLGTGGFGRVYKGVLPRSRMEVAVKKVSHETRQGMRGFVAEIVSLGRLRHRNLVTLLGYCRRNGELLLVYDYMSNGSLDKYLFDQPKVTLNWTQRFRVIKGVASGLLYLHEEWEQVVIHRDVKASNVLLDGEFSGRLGDFGLARLYDRGTDPQTTHIVGTLGYLAPEHTRTGKATTSSDVFAFGALLLEVACGRRPIEPTQDVILVDYVFSLWLRGEILEARDPNLGAEYIAEEVEMVLKLGLICSQAEPATRPSMRQVVQFLEGEALLPDVSSLGHSSSGLIFSNQEGFEDFVASIPSSSTEKGLCTGSSISDSLLSGGR</sequence>
<comment type="similarity">
    <text evidence="3">In the N-terminal section; belongs to the leguminous lectin family.</text>
</comment>
<keyword evidence="14 21" id="KW-1133">Transmembrane helix</keyword>
<keyword evidence="17" id="KW-0325">Glycoprotein</keyword>
<accession>A0A9Q0IZV1</accession>
<dbReference type="PROSITE" id="PS00107">
    <property type="entry name" value="PROTEIN_KINASE_ATP"/>
    <property type="match status" value="1"/>
</dbReference>
<dbReference type="FunFam" id="1.10.510.10:FF:000108">
    <property type="entry name" value="L-type lectin-domain containing receptor kinase S.4"/>
    <property type="match status" value="1"/>
</dbReference>
<dbReference type="InterPro" id="IPR017441">
    <property type="entry name" value="Protein_kinase_ATP_BS"/>
</dbReference>
<dbReference type="Pfam" id="PF00069">
    <property type="entry name" value="Pkinase"/>
    <property type="match status" value="1"/>
</dbReference>
<dbReference type="FunFam" id="2.60.120.200:FF:000051">
    <property type="entry name" value="L-type lectin-domain containing receptor kinase V.9"/>
    <property type="match status" value="1"/>
</dbReference>